<keyword evidence="3 5" id="KW-1133">Transmembrane helix</keyword>
<comment type="subcellular location">
    <subcellularLocation>
        <location evidence="1">Endomembrane system</location>
        <topology evidence="1">Multi-pass membrane protein</topology>
    </subcellularLocation>
</comment>
<evidence type="ECO:0000313" key="7">
    <source>
        <dbReference type="EMBL" id="QHT67301.1"/>
    </source>
</evidence>
<keyword evidence="2 5" id="KW-0812">Transmembrane</keyword>
<keyword evidence="4 5" id="KW-0472">Membrane</keyword>
<reference evidence="7 8" key="1">
    <citation type="submission" date="2020-01" db="EMBL/GenBank/DDBJ databases">
        <authorList>
            <person name="Kim M.K."/>
        </authorList>
    </citation>
    <scope>NUCLEOTIDE SEQUENCE [LARGE SCALE GENOMIC DNA]</scope>
    <source>
        <strain evidence="7 8">172606-1</strain>
    </source>
</reference>
<organism evidence="7 8">
    <name type="scientific">Rhodocytophaga rosea</name>
    <dbReference type="NCBI Taxonomy" id="2704465"/>
    <lineage>
        <taxon>Bacteria</taxon>
        <taxon>Pseudomonadati</taxon>
        <taxon>Bacteroidota</taxon>
        <taxon>Cytophagia</taxon>
        <taxon>Cytophagales</taxon>
        <taxon>Rhodocytophagaceae</taxon>
        <taxon>Rhodocytophaga</taxon>
    </lineage>
</organism>
<evidence type="ECO:0000256" key="4">
    <source>
        <dbReference type="ARBA" id="ARBA00023136"/>
    </source>
</evidence>
<name>A0A6C0GGY5_9BACT</name>
<dbReference type="Proteomes" id="UP000480178">
    <property type="component" value="Chromosome"/>
</dbReference>
<keyword evidence="8" id="KW-1185">Reference proteome</keyword>
<evidence type="ECO:0000256" key="2">
    <source>
        <dbReference type="ARBA" id="ARBA00022692"/>
    </source>
</evidence>
<evidence type="ECO:0000256" key="5">
    <source>
        <dbReference type="SAM" id="Phobius"/>
    </source>
</evidence>
<evidence type="ECO:0000313" key="8">
    <source>
        <dbReference type="Proteomes" id="UP000480178"/>
    </source>
</evidence>
<feature type="domain" description="DUF1232" evidence="6">
    <location>
        <begin position="34"/>
        <end position="69"/>
    </location>
</feature>
<gene>
    <name evidence="7" type="ORF">GXP67_11975</name>
</gene>
<evidence type="ECO:0000256" key="1">
    <source>
        <dbReference type="ARBA" id="ARBA00004127"/>
    </source>
</evidence>
<sequence length="132" mass="15251">MKWAEKLKQKARAMKVESYALAIAYKDARTPWYAKTLIVVTLGYLLSPIDLIPDFIPVLGYIDDLIIVPALIALSLKLLPQQVLHDSREQAKQHISTKKGKAWWFAIAIILFWLFIAFLFLRHFNAVRVFQP</sequence>
<dbReference type="RefSeq" id="WP_162443339.1">
    <property type="nucleotide sequence ID" value="NZ_CP048222.1"/>
</dbReference>
<accession>A0A6C0GGY5</accession>
<dbReference type="KEGG" id="rhoz:GXP67_11975"/>
<dbReference type="AlphaFoldDB" id="A0A6C0GGY5"/>
<protein>
    <submittedName>
        <fullName evidence="7">DUF1232 domain-containing protein</fullName>
    </submittedName>
</protein>
<dbReference type="InterPro" id="IPR010652">
    <property type="entry name" value="DUF1232"/>
</dbReference>
<dbReference type="EMBL" id="CP048222">
    <property type="protein sequence ID" value="QHT67301.1"/>
    <property type="molecule type" value="Genomic_DNA"/>
</dbReference>
<dbReference type="GO" id="GO:0012505">
    <property type="term" value="C:endomembrane system"/>
    <property type="evidence" value="ECO:0007669"/>
    <property type="project" value="UniProtKB-SubCell"/>
</dbReference>
<dbReference type="Pfam" id="PF06803">
    <property type="entry name" value="DUF1232"/>
    <property type="match status" value="1"/>
</dbReference>
<feature type="transmembrane region" description="Helical" evidence="5">
    <location>
        <begin position="102"/>
        <end position="121"/>
    </location>
</feature>
<evidence type="ECO:0000256" key="3">
    <source>
        <dbReference type="ARBA" id="ARBA00022989"/>
    </source>
</evidence>
<proteinExistence type="predicted"/>
<evidence type="ECO:0000259" key="6">
    <source>
        <dbReference type="Pfam" id="PF06803"/>
    </source>
</evidence>